<keyword evidence="1" id="KW-0808">Transferase</keyword>
<protein>
    <submittedName>
        <fullName evidence="1">Protein kinase</fullName>
    </submittedName>
</protein>
<dbReference type="RefSeq" id="WP_035378921.1">
    <property type="nucleotide sequence ID" value="NZ_AZQP01000012.1"/>
</dbReference>
<dbReference type="GO" id="GO:0016301">
    <property type="term" value="F:kinase activity"/>
    <property type="evidence" value="ECO:0007669"/>
    <property type="project" value="UniProtKB-KW"/>
</dbReference>
<reference evidence="1 2" key="1">
    <citation type="journal article" date="2014" name="Genome Announc.">
        <title>Draft Genome Sequence of Fervidicella metallireducens Strain AeBT, an Iron-Reducing Thermoanaerobe from the Great Artesian Basin.</title>
        <authorList>
            <person name="Patel B.K."/>
        </authorList>
    </citation>
    <scope>NUCLEOTIDE SEQUENCE [LARGE SCALE GENOMIC DNA]</scope>
    <source>
        <strain evidence="1 2">AeB</strain>
    </source>
</reference>
<keyword evidence="1" id="KW-0418">Kinase</keyword>
<dbReference type="InterPro" id="IPR011009">
    <property type="entry name" value="Kinase-like_dom_sf"/>
</dbReference>
<accession>A0A017RY39</accession>
<organism evidence="1 2">
    <name type="scientific">Fervidicella metallireducens AeB</name>
    <dbReference type="NCBI Taxonomy" id="1403537"/>
    <lineage>
        <taxon>Bacteria</taxon>
        <taxon>Bacillati</taxon>
        <taxon>Bacillota</taxon>
        <taxon>Clostridia</taxon>
        <taxon>Eubacteriales</taxon>
        <taxon>Clostridiaceae</taxon>
        <taxon>Fervidicella</taxon>
    </lineage>
</organism>
<comment type="caution">
    <text evidence="1">The sequence shown here is derived from an EMBL/GenBank/DDBJ whole genome shotgun (WGS) entry which is preliminary data.</text>
</comment>
<dbReference type="Proteomes" id="UP000019681">
    <property type="component" value="Unassembled WGS sequence"/>
</dbReference>
<evidence type="ECO:0000313" key="2">
    <source>
        <dbReference type="Proteomes" id="UP000019681"/>
    </source>
</evidence>
<dbReference type="AlphaFoldDB" id="A0A017RY39"/>
<sequence length="195" mass="23568">MEKDNKEFIELDSRAEKMLRNAEYLGCGHNGIVFLLSNNRILKIFKEKKICRKEYEILKRTHGSKYFPKVYQHGDYYIVREFIGGERLDKYIKDNGFKKEIGKSLLKLIDEFEKLKFSKLDIRCKDLYIDENYFIRVIDPKNNYSKKVIYPRHLMKGLNNLGVLNEFLEYVKANDAEKYRLWSFRMKQYLDYNVK</sequence>
<dbReference type="EMBL" id="AZQP01000012">
    <property type="protein sequence ID" value="EYE88860.1"/>
    <property type="molecule type" value="Genomic_DNA"/>
</dbReference>
<proteinExistence type="predicted"/>
<keyword evidence="2" id="KW-1185">Reference proteome</keyword>
<dbReference type="SUPFAM" id="SSF56112">
    <property type="entry name" value="Protein kinase-like (PK-like)"/>
    <property type="match status" value="1"/>
</dbReference>
<gene>
    <name evidence="1" type="ORF">Q428_05650</name>
</gene>
<evidence type="ECO:0000313" key="1">
    <source>
        <dbReference type="EMBL" id="EYE88860.1"/>
    </source>
</evidence>
<dbReference type="STRING" id="1403537.Q428_05650"/>
<dbReference type="OrthoDB" id="1916806at2"/>
<name>A0A017RY39_9CLOT</name>